<gene>
    <name evidence="1" type="ORF">Alo02nite_88840</name>
</gene>
<proteinExistence type="predicted"/>
<evidence type="ECO:0000313" key="1">
    <source>
        <dbReference type="EMBL" id="GIE45986.1"/>
    </source>
</evidence>
<sequence>MADLGSACEARLGRGHARHVSGDREGFTRCSTFGGMPVVFEYSFTVNPQYRLFTIFDPTCDEGENVEAARRTLGHGFFAWGPHAVVARAIDTGTASVAVEVWDGPPGTPGGTPDGIAVAELALPGGRFSSIQALEPAVHVGVELPTGAGTYGARIAAYNRGVSGGFAPEDAGLFPGRFEAYRLQLWKISDEPSWPDDDDE</sequence>
<evidence type="ECO:0000313" key="2">
    <source>
        <dbReference type="Proteomes" id="UP000631312"/>
    </source>
</evidence>
<comment type="caution">
    <text evidence="1">The sequence shown here is derived from an EMBL/GenBank/DDBJ whole genome shotgun (WGS) entry which is preliminary data.</text>
</comment>
<name>A0ABQ4AY91_9ACTN</name>
<keyword evidence="2" id="KW-1185">Reference proteome</keyword>
<protein>
    <submittedName>
        <fullName evidence="1">Uncharacterized protein</fullName>
    </submittedName>
</protein>
<dbReference type="EMBL" id="BOMP01000182">
    <property type="protein sequence ID" value="GIE45986.1"/>
    <property type="molecule type" value="Genomic_DNA"/>
</dbReference>
<organism evidence="1 2">
    <name type="scientific">Actinoplanes lobatus</name>
    <dbReference type="NCBI Taxonomy" id="113568"/>
    <lineage>
        <taxon>Bacteria</taxon>
        <taxon>Bacillati</taxon>
        <taxon>Actinomycetota</taxon>
        <taxon>Actinomycetes</taxon>
        <taxon>Micromonosporales</taxon>
        <taxon>Micromonosporaceae</taxon>
        <taxon>Actinoplanes</taxon>
    </lineage>
</organism>
<accession>A0ABQ4AY91</accession>
<dbReference type="Proteomes" id="UP000631312">
    <property type="component" value="Unassembled WGS sequence"/>
</dbReference>
<reference evidence="1 2" key="1">
    <citation type="submission" date="2021-01" db="EMBL/GenBank/DDBJ databases">
        <title>Whole genome shotgun sequence of Actinoplanes lobatus NBRC 12513.</title>
        <authorList>
            <person name="Komaki H."/>
            <person name="Tamura T."/>
        </authorList>
    </citation>
    <scope>NUCLEOTIDE SEQUENCE [LARGE SCALE GENOMIC DNA]</scope>
    <source>
        <strain evidence="1 2">NBRC 12513</strain>
    </source>
</reference>